<reference evidence="2" key="1">
    <citation type="submission" date="2022-08" db="EMBL/GenBank/DDBJ databases">
        <title>Genome sequencing of akame (Lates japonicus).</title>
        <authorList>
            <person name="Hashiguchi Y."/>
            <person name="Takahashi H."/>
        </authorList>
    </citation>
    <scope>NUCLEOTIDE SEQUENCE</scope>
    <source>
        <strain evidence="2">Kochi</strain>
    </source>
</reference>
<dbReference type="Proteomes" id="UP001279410">
    <property type="component" value="Unassembled WGS sequence"/>
</dbReference>
<organism evidence="2 3">
    <name type="scientific">Lates japonicus</name>
    <name type="common">Japanese lates</name>
    <dbReference type="NCBI Taxonomy" id="270547"/>
    <lineage>
        <taxon>Eukaryota</taxon>
        <taxon>Metazoa</taxon>
        <taxon>Chordata</taxon>
        <taxon>Craniata</taxon>
        <taxon>Vertebrata</taxon>
        <taxon>Euteleostomi</taxon>
        <taxon>Actinopterygii</taxon>
        <taxon>Neopterygii</taxon>
        <taxon>Teleostei</taxon>
        <taxon>Neoteleostei</taxon>
        <taxon>Acanthomorphata</taxon>
        <taxon>Carangaria</taxon>
        <taxon>Carangaria incertae sedis</taxon>
        <taxon>Centropomidae</taxon>
        <taxon>Lates</taxon>
    </lineage>
</organism>
<protein>
    <submittedName>
        <fullName evidence="2">Thrombospondin-2-like isoform X4</fullName>
    </submittedName>
</protein>
<evidence type="ECO:0000313" key="3">
    <source>
        <dbReference type="Proteomes" id="UP001279410"/>
    </source>
</evidence>
<feature type="compositionally biased region" description="Basic and acidic residues" evidence="1">
    <location>
        <begin position="60"/>
        <end position="69"/>
    </location>
</feature>
<dbReference type="EMBL" id="BRZM01000056">
    <property type="protein sequence ID" value="GLD62786.1"/>
    <property type="molecule type" value="Genomic_DNA"/>
</dbReference>
<proteinExistence type="predicted"/>
<sequence length="69" mass="7683">MTSPQRQIAEEALLVILAPDAKVRRKQGDKGIRTRKRRQTFHHSPCGAAAGTSLPAVISNREERQSCEE</sequence>
<keyword evidence="3" id="KW-1185">Reference proteome</keyword>
<name>A0AAD3MZH3_LATJO</name>
<accession>A0AAD3MZH3</accession>
<comment type="caution">
    <text evidence="2">The sequence shown here is derived from an EMBL/GenBank/DDBJ whole genome shotgun (WGS) entry which is preliminary data.</text>
</comment>
<dbReference type="AlphaFoldDB" id="A0AAD3MZH3"/>
<gene>
    <name evidence="2" type="ORF">AKAME5_001446500</name>
</gene>
<evidence type="ECO:0000313" key="2">
    <source>
        <dbReference type="EMBL" id="GLD62786.1"/>
    </source>
</evidence>
<evidence type="ECO:0000256" key="1">
    <source>
        <dbReference type="SAM" id="MobiDB-lite"/>
    </source>
</evidence>
<feature type="region of interest" description="Disordered" evidence="1">
    <location>
        <begin position="24"/>
        <end position="69"/>
    </location>
</feature>